<dbReference type="Gramene" id="TVU19533">
    <property type="protein sequence ID" value="TVU19533"/>
    <property type="gene ID" value="EJB05_35685"/>
</dbReference>
<dbReference type="InterPro" id="IPR052222">
    <property type="entry name" value="DESIGUAL"/>
</dbReference>
<protein>
    <submittedName>
        <fullName evidence="9">Uncharacterized protein</fullName>
    </submittedName>
</protein>
<comment type="caution">
    <text evidence="9">The sequence shown here is derived from an EMBL/GenBank/DDBJ whole genome shotgun (WGS) entry which is preliminary data.</text>
</comment>
<evidence type="ECO:0000256" key="6">
    <source>
        <dbReference type="ARBA" id="ARBA00029467"/>
    </source>
</evidence>
<keyword evidence="5 8" id="KW-0472">Membrane</keyword>
<feature type="compositionally biased region" description="Polar residues" evidence="7">
    <location>
        <begin position="178"/>
        <end position="190"/>
    </location>
</feature>
<evidence type="ECO:0000256" key="7">
    <source>
        <dbReference type="SAM" id="MobiDB-lite"/>
    </source>
</evidence>
<accession>A0A5J9U7F3</accession>
<evidence type="ECO:0000256" key="2">
    <source>
        <dbReference type="ARBA" id="ARBA00022692"/>
    </source>
</evidence>
<organism evidence="9 10">
    <name type="scientific">Eragrostis curvula</name>
    <name type="common">weeping love grass</name>
    <dbReference type="NCBI Taxonomy" id="38414"/>
    <lineage>
        <taxon>Eukaryota</taxon>
        <taxon>Viridiplantae</taxon>
        <taxon>Streptophyta</taxon>
        <taxon>Embryophyta</taxon>
        <taxon>Tracheophyta</taxon>
        <taxon>Spermatophyta</taxon>
        <taxon>Magnoliopsida</taxon>
        <taxon>Liliopsida</taxon>
        <taxon>Poales</taxon>
        <taxon>Poaceae</taxon>
        <taxon>PACMAD clade</taxon>
        <taxon>Chloridoideae</taxon>
        <taxon>Eragrostideae</taxon>
        <taxon>Eragrostidinae</taxon>
        <taxon>Eragrostis</taxon>
    </lineage>
</organism>
<evidence type="ECO:0000256" key="4">
    <source>
        <dbReference type="ARBA" id="ARBA00022989"/>
    </source>
</evidence>
<dbReference type="GO" id="GO:0012505">
    <property type="term" value="C:endomembrane system"/>
    <property type="evidence" value="ECO:0007669"/>
    <property type="project" value="UniProtKB-SubCell"/>
</dbReference>
<evidence type="ECO:0000313" key="9">
    <source>
        <dbReference type="EMBL" id="TVU19533.1"/>
    </source>
</evidence>
<comment type="subcellular location">
    <subcellularLocation>
        <location evidence="1">Endomembrane system</location>
        <topology evidence="1">Multi-pass membrane protein</topology>
    </subcellularLocation>
</comment>
<keyword evidence="3" id="KW-0732">Signal</keyword>
<evidence type="ECO:0000256" key="5">
    <source>
        <dbReference type="ARBA" id="ARBA00023136"/>
    </source>
</evidence>
<dbReference type="AlphaFoldDB" id="A0A5J9U7F3"/>
<name>A0A5J9U7F3_9POAL</name>
<feature type="compositionally biased region" description="Polar residues" evidence="7">
    <location>
        <begin position="210"/>
        <end position="247"/>
    </location>
</feature>
<feature type="transmembrane region" description="Helical" evidence="8">
    <location>
        <begin position="107"/>
        <end position="129"/>
    </location>
</feature>
<keyword evidence="4 8" id="KW-1133">Transmembrane helix</keyword>
<dbReference type="PANTHER" id="PTHR31769">
    <property type="entry name" value="OS07G0462200 PROTEIN-RELATED"/>
    <property type="match status" value="1"/>
</dbReference>
<dbReference type="InterPro" id="IPR009606">
    <property type="entry name" value="DEAL/Modifying_wall_lignin1/2"/>
</dbReference>
<evidence type="ECO:0000256" key="1">
    <source>
        <dbReference type="ARBA" id="ARBA00004127"/>
    </source>
</evidence>
<dbReference type="EMBL" id="RWGY01000029">
    <property type="protein sequence ID" value="TVU19533.1"/>
    <property type="molecule type" value="Genomic_DNA"/>
</dbReference>
<evidence type="ECO:0000313" key="10">
    <source>
        <dbReference type="Proteomes" id="UP000324897"/>
    </source>
</evidence>
<evidence type="ECO:0000256" key="3">
    <source>
        <dbReference type="ARBA" id="ARBA00022729"/>
    </source>
</evidence>
<feature type="region of interest" description="Disordered" evidence="7">
    <location>
        <begin position="137"/>
        <end position="247"/>
    </location>
</feature>
<feature type="non-terminal residue" evidence="9">
    <location>
        <position position="1"/>
    </location>
</feature>
<dbReference type="Proteomes" id="UP000324897">
    <property type="component" value="Chromosome 7"/>
</dbReference>
<gene>
    <name evidence="9" type="ORF">EJB05_35685</name>
</gene>
<dbReference type="Pfam" id="PF06749">
    <property type="entry name" value="DUF1218"/>
    <property type="match status" value="1"/>
</dbReference>
<reference evidence="9 10" key="1">
    <citation type="journal article" date="2019" name="Sci. Rep.">
        <title>A high-quality genome of Eragrostis curvula grass provides insights into Poaceae evolution and supports new strategies to enhance forage quality.</title>
        <authorList>
            <person name="Carballo J."/>
            <person name="Santos B.A.C.M."/>
            <person name="Zappacosta D."/>
            <person name="Garbus I."/>
            <person name="Selva J.P."/>
            <person name="Gallo C.A."/>
            <person name="Diaz A."/>
            <person name="Albertini E."/>
            <person name="Caccamo M."/>
            <person name="Echenique V."/>
        </authorList>
    </citation>
    <scope>NUCLEOTIDE SEQUENCE [LARGE SCALE GENOMIC DNA]</scope>
    <source>
        <strain evidence="10">cv. Victoria</strain>
        <tissue evidence="9">Leaf</tissue>
    </source>
</reference>
<comment type="similarity">
    <text evidence="6">Belongs to the DESIGUAL family.</text>
</comment>
<proteinExistence type="inferred from homology"/>
<feature type="transmembrane region" description="Helical" evidence="8">
    <location>
        <begin position="22"/>
        <end position="50"/>
    </location>
</feature>
<feature type="compositionally biased region" description="Pro residues" evidence="7">
    <location>
        <begin position="160"/>
        <end position="175"/>
    </location>
</feature>
<feature type="transmembrane region" description="Helical" evidence="8">
    <location>
        <begin position="62"/>
        <end position="87"/>
    </location>
</feature>
<keyword evidence="10" id="KW-1185">Reference proteome</keyword>
<keyword evidence="2 8" id="KW-0812">Transmembrane</keyword>
<sequence length="295" mass="30087">MCVQPYDILVYGRECIYPQSPALGLAVLAAILLLVAKVMASAASGCCGCCKSRAVASETKRVAGILCAVLSWIAAGVAWSMLLKGAAWNTNTVRYTAPFCKYLQDGYFSGAAILTLAATALAVASYIMLRGRPAASTTTTTEAPNKPHEPAAAIPTGQPQLPPPPPPSHPPPSAPPEQATSSMGDPQSSPVAAADAPSTSGGQPPYAGATTGNQLPDQAYAQLQQQPTPDYSVQSQGSEQSNQETGISTDVLLKAGVKVLTEVVKQSLSPGNTDPTTMAGGILLSMVTGAGGSNC</sequence>
<evidence type="ECO:0000256" key="8">
    <source>
        <dbReference type="SAM" id="Phobius"/>
    </source>
</evidence>